<accession>H5UPM5</accession>
<dbReference type="InterPro" id="IPR036390">
    <property type="entry name" value="WH_DNA-bd_sf"/>
</dbReference>
<reference evidence="2 3" key="1">
    <citation type="submission" date="2012-02" db="EMBL/GenBank/DDBJ databases">
        <title>Whole genome shotgun sequence of Mobilicoccus pelagius NBRC 104925.</title>
        <authorList>
            <person name="Yoshida Y."/>
            <person name="Hosoyama A."/>
            <person name="Tsuchikane K."/>
            <person name="Katsumata H."/>
            <person name="Yamazaki S."/>
            <person name="Fujita N."/>
        </authorList>
    </citation>
    <scope>NUCLEOTIDE SEQUENCE [LARGE SCALE GENOMIC DNA]</scope>
    <source>
        <strain evidence="2 3">NBRC 104925</strain>
    </source>
</reference>
<dbReference type="OrthoDB" id="4629660at2"/>
<dbReference type="SUPFAM" id="SSF46785">
    <property type="entry name" value="Winged helix' DNA-binding domain"/>
    <property type="match status" value="1"/>
</dbReference>
<dbReference type="GO" id="GO:0003700">
    <property type="term" value="F:DNA-binding transcription factor activity"/>
    <property type="evidence" value="ECO:0007669"/>
    <property type="project" value="InterPro"/>
</dbReference>
<evidence type="ECO:0000313" key="3">
    <source>
        <dbReference type="Proteomes" id="UP000004367"/>
    </source>
</evidence>
<dbReference type="Pfam" id="PF12802">
    <property type="entry name" value="MarR_2"/>
    <property type="match status" value="1"/>
</dbReference>
<dbReference type="GO" id="GO:0006950">
    <property type="term" value="P:response to stress"/>
    <property type="evidence" value="ECO:0007669"/>
    <property type="project" value="TreeGrafter"/>
</dbReference>
<dbReference type="eggNOG" id="COG1846">
    <property type="taxonomic scope" value="Bacteria"/>
</dbReference>
<dbReference type="SMART" id="SM00347">
    <property type="entry name" value="HTH_MARR"/>
    <property type="match status" value="1"/>
</dbReference>
<sequence length="121" mass="13060">MTPTSPTAADGLLTSARRLHRDLTITLEAEIGLQVDQWRALRRLDRDSGVTMSELGTQLGIPAATTTRLVDFLVDRGLSHRRATGDDRRRVTVLLTDEGADMLERADGIVAGRLAAPAPTG</sequence>
<protein>
    <submittedName>
        <fullName evidence="2">Putative MarR family transcriptional regulator</fullName>
    </submittedName>
</protein>
<dbReference type="AlphaFoldDB" id="H5UPM5"/>
<dbReference type="STRING" id="1089455.MOPEL_023_00230"/>
<dbReference type="Gene3D" id="1.10.10.10">
    <property type="entry name" value="Winged helix-like DNA-binding domain superfamily/Winged helix DNA-binding domain"/>
    <property type="match status" value="1"/>
</dbReference>
<dbReference type="InterPro" id="IPR039422">
    <property type="entry name" value="MarR/SlyA-like"/>
</dbReference>
<dbReference type="PRINTS" id="PR00598">
    <property type="entry name" value="HTHMARR"/>
</dbReference>
<feature type="domain" description="HTH marR-type" evidence="1">
    <location>
        <begin position="5"/>
        <end position="121"/>
    </location>
</feature>
<dbReference type="PROSITE" id="PS50995">
    <property type="entry name" value="HTH_MARR_2"/>
    <property type="match status" value="1"/>
</dbReference>
<dbReference type="InterPro" id="IPR036388">
    <property type="entry name" value="WH-like_DNA-bd_sf"/>
</dbReference>
<comment type="caution">
    <text evidence="2">The sequence shown here is derived from an EMBL/GenBank/DDBJ whole genome shotgun (WGS) entry which is preliminary data.</text>
</comment>
<evidence type="ECO:0000313" key="2">
    <source>
        <dbReference type="EMBL" id="GAB47683.1"/>
    </source>
</evidence>
<dbReference type="PANTHER" id="PTHR33164">
    <property type="entry name" value="TRANSCRIPTIONAL REGULATOR, MARR FAMILY"/>
    <property type="match status" value="1"/>
</dbReference>
<name>H5UPM5_9MICO</name>
<dbReference type="PANTHER" id="PTHR33164:SF103">
    <property type="entry name" value="REGULATORY PROTEIN MARR"/>
    <property type="match status" value="1"/>
</dbReference>
<gene>
    <name evidence="2" type="ORF">MOPEL_023_00230</name>
</gene>
<dbReference type="EMBL" id="BAFE01000022">
    <property type="protein sequence ID" value="GAB47683.1"/>
    <property type="molecule type" value="Genomic_DNA"/>
</dbReference>
<keyword evidence="3" id="KW-1185">Reference proteome</keyword>
<dbReference type="Proteomes" id="UP000004367">
    <property type="component" value="Unassembled WGS sequence"/>
</dbReference>
<dbReference type="InterPro" id="IPR000835">
    <property type="entry name" value="HTH_MarR-typ"/>
</dbReference>
<dbReference type="RefSeq" id="WP_009481581.1">
    <property type="nucleotide sequence ID" value="NZ_BAFE01000022.1"/>
</dbReference>
<evidence type="ECO:0000259" key="1">
    <source>
        <dbReference type="PROSITE" id="PS50995"/>
    </source>
</evidence>
<proteinExistence type="predicted"/>
<organism evidence="2 3">
    <name type="scientific">Mobilicoccus pelagius NBRC 104925</name>
    <dbReference type="NCBI Taxonomy" id="1089455"/>
    <lineage>
        <taxon>Bacteria</taxon>
        <taxon>Bacillati</taxon>
        <taxon>Actinomycetota</taxon>
        <taxon>Actinomycetes</taxon>
        <taxon>Micrococcales</taxon>
        <taxon>Dermatophilaceae</taxon>
        <taxon>Mobilicoccus</taxon>
    </lineage>
</organism>